<dbReference type="HOGENOM" id="CLU_028840_1_3_1"/>
<keyword evidence="3" id="KW-1185">Reference proteome</keyword>
<dbReference type="CTD" id="185775"/>
<accession>O16742</accession>
<dbReference type="InterPro" id="IPR001810">
    <property type="entry name" value="F-box_dom"/>
</dbReference>
<dbReference type="FunCoup" id="O16742">
    <property type="interactions" value="1522"/>
</dbReference>
<name>O16742_CAEEL</name>
<dbReference type="KEGG" id="cel:CELE_F45C12.13"/>
<dbReference type="PIR" id="T32102">
    <property type="entry name" value="T32102"/>
</dbReference>
<dbReference type="AlphaFoldDB" id="O16742"/>
<dbReference type="InterPro" id="IPR012885">
    <property type="entry name" value="F-box_Sdz-33"/>
</dbReference>
<dbReference type="Proteomes" id="UP000001940">
    <property type="component" value="Chromosome II"/>
</dbReference>
<dbReference type="InterPro" id="IPR053222">
    <property type="entry name" value="Zygotic_Embryogenesis-Asso"/>
</dbReference>
<dbReference type="WormBase" id="F45C12.13">
    <property type="protein sequence ID" value="CE50496"/>
    <property type="gene ID" value="WBGene00018444"/>
    <property type="gene designation" value="fbxb-48"/>
</dbReference>
<dbReference type="Pfam" id="PF00646">
    <property type="entry name" value="F-box"/>
    <property type="match status" value="1"/>
</dbReference>
<organism evidence="2 3">
    <name type="scientific">Caenorhabditis elegans</name>
    <dbReference type="NCBI Taxonomy" id="6239"/>
    <lineage>
        <taxon>Eukaryota</taxon>
        <taxon>Metazoa</taxon>
        <taxon>Ecdysozoa</taxon>
        <taxon>Nematoda</taxon>
        <taxon>Chromadorea</taxon>
        <taxon>Rhabditida</taxon>
        <taxon>Rhabditina</taxon>
        <taxon>Rhabditomorpha</taxon>
        <taxon>Rhabditoidea</taxon>
        <taxon>Rhabditidae</taxon>
        <taxon>Peloderinae</taxon>
        <taxon>Caenorhabditis</taxon>
    </lineage>
</organism>
<dbReference type="Bgee" id="WBGene00018444">
    <property type="expression patterns" value="Expressed in embryo and 1 other cell type or tissue"/>
</dbReference>
<proteinExistence type="predicted"/>
<dbReference type="Pfam" id="PF07735">
    <property type="entry name" value="FBA_2"/>
    <property type="match status" value="1"/>
</dbReference>
<dbReference type="GeneID" id="185775"/>
<evidence type="ECO:0000313" key="2">
    <source>
        <dbReference type="EMBL" id="CCD71263.2"/>
    </source>
</evidence>
<evidence type="ECO:0000259" key="1">
    <source>
        <dbReference type="PROSITE" id="PS50181"/>
    </source>
</evidence>
<dbReference type="PANTHER" id="PTHR22899:SF0">
    <property type="entry name" value="F-BOX ASSOCIATED DOMAIN-CONTAINING PROTEIN-RELATED"/>
    <property type="match status" value="1"/>
</dbReference>
<evidence type="ECO:0000313" key="4">
    <source>
        <dbReference type="WormBase" id="F45C12.13"/>
    </source>
</evidence>
<feature type="domain" description="F-box" evidence="1">
    <location>
        <begin position="5"/>
        <end position="51"/>
    </location>
</feature>
<dbReference type="RefSeq" id="NP_494055.2">
    <property type="nucleotide sequence ID" value="NM_061654.4"/>
</dbReference>
<evidence type="ECO:0000313" key="3">
    <source>
        <dbReference type="Proteomes" id="UP000001940"/>
    </source>
</evidence>
<dbReference type="STRING" id="6239.F45C12.13.1"/>
<protein>
    <submittedName>
        <fullName evidence="2">F-box domain-containing protein</fullName>
    </submittedName>
</protein>
<reference evidence="2 3" key="1">
    <citation type="journal article" date="1998" name="Science">
        <title>Genome sequence of the nematode C. elegans: a platform for investigating biology.</title>
        <authorList>
            <consortium name="The C. elegans sequencing consortium"/>
            <person name="Sulson J.E."/>
            <person name="Waterston R."/>
        </authorList>
    </citation>
    <scope>NUCLEOTIDE SEQUENCE [LARGE SCALE GENOMIC DNA]</scope>
    <source>
        <strain evidence="2 3">Bristol N2</strain>
    </source>
</reference>
<dbReference type="PaxDb" id="6239-F45C12.13"/>
<dbReference type="PROSITE" id="PS50181">
    <property type="entry name" value="FBOX"/>
    <property type="match status" value="1"/>
</dbReference>
<dbReference type="InParanoid" id="O16742"/>
<dbReference type="UCSC" id="F45C12.13">
    <property type="organism name" value="c. elegans"/>
</dbReference>
<sequence length="334" mass="38344">MAVSFFPLLRLPQNNLKDVLLNMGFIEQTCISMVSKRTKESIRNLNIFKGLELCIHISESVSYRVSKNRTVIFIISIGYKGVTVSKGPTYQERFTFTTQKFNAKSCLNHFLYVINPTKIDDLHFSIITGTFDDPKIQMAVECLKGLRVVNLNTPILSNTKTLAELVKTFEPTEHLKIHRYPFQTLGFAQLFQLREILPGKFPILSLNINMPLNGLLLTSSSSVGVNNNRLLTSKDFNIFLKHWIAGLKPELECIRILDYRLDWNEHTVLKGIPYEVAPMETKIKFRRKEELQLGGFDFTMSSGVKATLHFHYWDRVPITEISVVLHDSEIITFL</sequence>
<dbReference type="EMBL" id="BX284602">
    <property type="protein sequence ID" value="CCD71263.2"/>
    <property type="molecule type" value="Genomic_DNA"/>
</dbReference>
<dbReference type="OMA" id="IQMAVEC"/>
<dbReference type="AGR" id="WB:WBGene00018444"/>
<dbReference type="PANTHER" id="PTHR22899">
    <property type="entry name" value="CYCLIN-RELATED F-BOX FAMILY"/>
    <property type="match status" value="1"/>
</dbReference>
<gene>
    <name evidence="2 4" type="primary">fbxb-48</name>
    <name evidence="2" type="ORF">CELE_F45C12.13</name>
    <name evidence="4" type="ORF">F45C12.13</name>
</gene>